<comment type="caution">
    <text evidence="2">The sequence shown here is derived from an EMBL/GenBank/DDBJ whole genome shotgun (WGS) entry which is preliminary data.</text>
</comment>
<dbReference type="AlphaFoldDB" id="A0A3D9HPP9"/>
<sequence length="129" mass="14228">MKRYYPAVIESDENSGFSVFFPDFPGCVSAGDTIEETVRNANEALSGHIECMAEDGDPIPDPSSLDDLHVDEDIQVELVVLIEASTPGRKQRYNVTLDTVLVEAIDRVSKNRSGFLEQAAREKLKNLVA</sequence>
<reference evidence="2 3" key="1">
    <citation type="submission" date="2018-07" db="EMBL/GenBank/DDBJ databases">
        <title>Genomic Encyclopedia of Type Strains, Phase III (KMG-III): the genomes of soil and plant-associated and newly described type strains.</title>
        <authorList>
            <person name="Whitman W."/>
        </authorList>
    </citation>
    <scope>NUCLEOTIDE SEQUENCE [LARGE SCALE GENOMIC DNA]</scope>
    <source>
        <strain evidence="2 3">CECT 8488</strain>
    </source>
</reference>
<evidence type="ECO:0000313" key="3">
    <source>
        <dbReference type="Proteomes" id="UP000256845"/>
    </source>
</evidence>
<dbReference type="Gene3D" id="3.30.160.250">
    <property type="match status" value="1"/>
</dbReference>
<dbReference type="OrthoDB" id="9807959at2"/>
<evidence type="ECO:0000259" key="1">
    <source>
        <dbReference type="Pfam" id="PF15919"/>
    </source>
</evidence>
<keyword evidence="3" id="KW-1185">Reference proteome</keyword>
<evidence type="ECO:0000313" key="2">
    <source>
        <dbReference type="EMBL" id="RED51450.1"/>
    </source>
</evidence>
<dbReference type="SUPFAM" id="SSF143100">
    <property type="entry name" value="TTHA1013/TTHA0281-like"/>
    <property type="match status" value="1"/>
</dbReference>
<name>A0A3D9HPP9_9PROT</name>
<dbReference type="Proteomes" id="UP000256845">
    <property type="component" value="Unassembled WGS sequence"/>
</dbReference>
<organism evidence="2 3">
    <name type="scientific">Aestuariispira insulae</name>
    <dbReference type="NCBI Taxonomy" id="1461337"/>
    <lineage>
        <taxon>Bacteria</taxon>
        <taxon>Pseudomonadati</taxon>
        <taxon>Pseudomonadota</taxon>
        <taxon>Alphaproteobacteria</taxon>
        <taxon>Rhodospirillales</taxon>
        <taxon>Kiloniellaceae</taxon>
        <taxon>Aestuariispira</taxon>
    </lineage>
</organism>
<dbReference type="PANTHER" id="PTHR34504:SF2">
    <property type="entry name" value="UPF0150 PROTEIN SSL0259"/>
    <property type="match status" value="1"/>
</dbReference>
<dbReference type="InterPro" id="IPR031807">
    <property type="entry name" value="HicB-like"/>
</dbReference>
<accession>A0A3D9HPP9</accession>
<dbReference type="Pfam" id="PF15919">
    <property type="entry name" value="HicB_lk_antitox"/>
    <property type="match status" value="1"/>
</dbReference>
<dbReference type="InterPro" id="IPR051404">
    <property type="entry name" value="TA_system_antitoxin"/>
</dbReference>
<dbReference type="EMBL" id="QRDW01000003">
    <property type="protein sequence ID" value="RED51450.1"/>
    <property type="molecule type" value="Genomic_DNA"/>
</dbReference>
<gene>
    <name evidence="2" type="ORF">DFP90_103251</name>
</gene>
<protein>
    <submittedName>
        <fullName evidence="2">Putative RNase H-like HicB family nuclease</fullName>
    </submittedName>
</protein>
<proteinExistence type="predicted"/>
<dbReference type="InterPro" id="IPR035069">
    <property type="entry name" value="TTHA1013/TTHA0281-like"/>
</dbReference>
<feature type="domain" description="HicB-like antitoxin of toxin-antitoxin system" evidence="1">
    <location>
        <begin position="5"/>
        <end position="120"/>
    </location>
</feature>
<dbReference type="PANTHER" id="PTHR34504">
    <property type="entry name" value="ANTITOXIN HICB"/>
    <property type="match status" value="1"/>
</dbReference>
<dbReference type="RefSeq" id="WP_115936338.1">
    <property type="nucleotide sequence ID" value="NZ_QRDW01000003.1"/>
</dbReference>